<keyword evidence="8 14" id="KW-0862">Zinc</keyword>
<feature type="binding site" evidence="14">
    <location>
        <position position="425"/>
    </location>
    <ligand>
        <name>Zn(2+)</name>
        <dbReference type="ChEBI" id="CHEBI:29105"/>
        <note>catalytic</note>
    </ligand>
</feature>
<dbReference type="InterPro" id="IPR041569">
    <property type="entry name" value="AAA_lid_3"/>
</dbReference>
<dbReference type="MEROPS" id="M41.021"/>
<dbReference type="FunFam" id="3.40.50.300:FF:000001">
    <property type="entry name" value="ATP-dependent zinc metalloprotease FtsH"/>
    <property type="match status" value="1"/>
</dbReference>
<keyword evidence="6 14" id="KW-0547">Nucleotide-binding</keyword>
<dbReference type="InterPro" id="IPR037219">
    <property type="entry name" value="Peptidase_M41-like"/>
</dbReference>
<dbReference type="EC" id="3.4.24.-" evidence="14"/>
<dbReference type="InterPro" id="IPR000642">
    <property type="entry name" value="Peptidase_M41"/>
</dbReference>
<dbReference type="SMART" id="SM00382">
    <property type="entry name" value="AAA"/>
    <property type="match status" value="1"/>
</dbReference>
<evidence type="ECO:0000313" key="18">
    <source>
        <dbReference type="Proteomes" id="UP000031572"/>
    </source>
</evidence>
<dbReference type="HAMAP" id="MF_01458">
    <property type="entry name" value="FtsH"/>
    <property type="match status" value="1"/>
</dbReference>
<feature type="binding site" evidence="14">
    <location>
        <begin position="199"/>
        <end position="206"/>
    </location>
    <ligand>
        <name>ATP</name>
        <dbReference type="ChEBI" id="CHEBI:30616"/>
    </ligand>
</feature>
<comment type="similarity">
    <text evidence="2 14">In the C-terminal section; belongs to the peptidase M41 family.</text>
</comment>
<gene>
    <name evidence="14" type="primary">ftsH</name>
    <name evidence="17" type="ORF">TSA66_21265</name>
</gene>
<dbReference type="AlphaFoldDB" id="A0A0C1YQ90"/>
<dbReference type="OrthoDB" id="9809379at2"/>
<reference evidence="17 18" key="1">
    <citation type="submission" date="2014-12" db="EMBL/GenBank/DDBJ databases">
        <title>Denitrispirillum autotrophicum gen. nov., sp. nov., Denitrifying, Facultatively Autotrophic Bacteria Isolated from Rice Paddy Soil.</title>
        <authorList>
            <person name="Ishii S."/>
            <person name="Ashida N."/>
            <person name="Ohno H."/>
            <person name="Otsuka S."/>
            <person name="Yokota A."/>
            <person name="Senoo K."/>
        </authorList>
    </citation>
    <scope>NUCLEOTIDE SEQUENCE [LARGE SCALE GENOMIC DNA]</scope>
    <source>
        <strain evidence="17 18">TSA66</strain>
    </source>
</reference>
<sequence>MERQTKLNLWYLAFALMGVLLLRDVWLMTREVEPLPYSQFIQELKAGNVDEIAVDPNFIRGTLRRPLKGGGPTEFVTTRVETDLARDLSQYNVKFAGVVQNTLLRDVLGWVVPVAIFFGLWMLVIRKMADKNGFGGGLLSIGKSKAKIYVETDVRISFDDVAGVDEAKEELREVVNFLKDPQRYGRLGARIPKGVLLVGPPGTGKTMLARAVAGQAGVPFFSISGSEFVEMFVGVGAARVRDLFEQARQKAPAIIFIDELDALGRARNSYGVGGHDEKEQTLNQLLAELDGFDPSSGLVLLAATNRPEILDPALLRAGRFDRQILVDRPDKPGRLAILNVHIRKIKTAPDVNREQIAALTPGFSGADIANLVNEAALLATRRERDAVTMDDFNGAIERIVAGLEKKNRLLNPQERNIVAHHEMGHALVAMSLPGTDPVHKVSIIPRGVGALGYTLQRPTEDRFLMTREELERKMAVLLGGRAAEQIVFSHLSTGAADDLVKVTDIARSMVTRYGMDKQLGNLAYEEERHAFLGVEQIERRERNYSEQTAREIDCAVREIVEKAYANALDILGRRRHVLEQAAARLMEKETLDEEDLASLRSALPAAS</sequence>
<dbReference type="Pfam" id="PF17862">
    <property type="entry name" value="AAA_lid_3"/>
    <property type="match status" value="1"/>
</dbReference>
<dbReference type="SUPFAM" id="SSF140990">
    <property type="entry name" value="FtsH protease domain-like"/>
    <property type="match status" value="1"/>
</dbReference>
<dbReference type="InterPro" id="IPR003959">
    <property type="entry name" value="ATPase_AAA_core"/>
</dbReference>
<dbReference type="GO" id="GO:0005886">
    <property type="term" value="C:plasma membrane"/>
    <property type="evidence" value="ECO:0007669"/>
    <property type="project" value="UniProtKB-SubCell"/>
</dbReference>
<dbReference type="InterPro" id="IPR027417">
    <property type="entry name" value="P-loop_NTPase"/>
</dbReference>
<feature type="binding site" evidence="14">
    <location>
        <position position="498"/>
    </location>
    <ligand>
        <name>Zn(2+)</name>
        <dbReference type="ChEBI" id="CHEBI:29105"/>
        <note>catalytic</note>
    </ligand>
</feature>
<dbReference type="FunFam" id="1.20.58.760:FF:000001">
    <property type="entry name" value="ATP-dependent zinc metalloprotease FtsH"/>
    <property type="match status" value="1"/>
</dbReference>
<evidence type="ECO:0000256" key="2">
    <source>
        <dbReference type="ARBA" id="ARBA00010044"/>
    </source>
</evidence>
<evidence type="ECO:0000256" key="6">
    <source>
        <dbReference type="ARBA" id="ARBA00022741"/>
    </source>
</evidence>
<comment type="cofactor">
    <cofactor evidence="14">
        <name>Zn(2+)</name>
        <dbReference type="ChEBI" id="CHEBI:29105"/>
    </cofactor>
    <text evidence="14">Binds 1 zinc ion per subunit.</text>
</comment>
<dbReference type="GO" id="GO:0030163">
    <property type="term" value="P:protein catabolic process"/>
    <property type="evidence" value="ECO:0007669"/>
    <property type="project" value="UniProtKB-UniRule"/>
</dbReference>
<evidence type="ECO:0000256" key="9">
    <source>
        <dbReference type="ARBA" id="ARBA00022840"/>
    </source>
</evidence>
<evidence type="ECO:0000256" key="10">
    <source>
        <dbReference type="ARBA" id="ARBA00022989"/>
    </source>
</evidence>
<feature type="transmembrane region" description="Helical" evidence="14">
    <location>
        <begin position="7"/>
        <end position="26"/>
    </location>
</feature>
<dbReference type="PROSITE" id="PS00674">
    <property type="entry name" value="AAA"/>
    <property type="match status" value="1"/>
</dbReference>
<dbReference type="PANTHER" id="PTHR43655">
    <property type="entry name" value="ATP-DEPENDENT PROTEASE"/>
    <property type="match status" value="1"/>
</dbReference>
<dbReference type="Proteomes" id="UP000031572">
    <property type="component" value="Unassembled WGS sequence"/>
</dbReference>
<keyword evidence="3 14" id="KW-0645">Protease</keyword>
<dbReference type="Gene3D" id="3.40.50.300">
    <property type="entry name" value="P-loop containing nucleotide triphosphate hydrolases"/>
    <property type="match status" value="1"/>
</dbReference>
<feature type="domain" description="AAA+ ATPase" evidence="16">
    <location>
        <begin position="191"/>
        <end position="330"/>
    </location>
</feature>
<dbReference type="Pfam" id="PF06480">
    <property type="entry name" value="FtsH_ext"/>
    <property type="match status" value="1"/>
</dbReference>
<dbReference type="InterPro" id="IPR003960">
    <property type="entry name" value="ATPase_AAA_CS"/>
</dbReference>
<evidence type="ECO:0000256" key="5">
    <source>
        <dbReference type="ARBA" id="ARBA00022723"/>
    </source>
</evidence>
<evidence type="ECO:0000256" key="1">
    <source>
        <dbReference type="ARBA" id="ARBA00004370"/>
    </source>
</evidence>
<keyword evidence="7 14" id="KW-0378">Hydrolase</keyword>
<keyword evidence="11 14" id="KW-0482">Metalloprotease</keyword>
<dbReference type="InterPro" id="IPR050928">
    <property type="entry name" value="ATP-dep_Zn_Metalloprotease"/>
</dbReference>
<dbReference type="PANTHER" id="PTHR43655:SF2">
    <property type="entry name" value="AFG3 LIKE MATRIX AAA PEPTIDASE SUBUNIT 2, ISOFORM A"/>
    <property type="match status" value="1"/>
</dbReference>
<evidence type="ECO:0000256" key="14">
    <source>
        <dbReference type="HAMAP-Rule" id="MF_01458"/>
    </source>
</evidence>
<comment type="function">
    <text evidence="14">Acts as a processive, ATP-dependent zinc metallopeptidase for both cytoplasmic and membrane proteins. Plays a role in the quality control of integral membrane proteins.</text>
</comment>
<dbReference type="Pfam" id="PF00004">
    <property type="entry name" value="AAA"/>
    <property type="match status" value="1"/>
</dbReference>
<proteinExistence type="inferred from homology"/>
<accession>A0A0C1YQ90</accession>
<evidence type="ECO:0000256" key="7">
    <source>
        <dbReference type="ARBA" id="ARBA00022801"/>
    </source>
</evidence>
<dbReference type="InterPro" id="IPR003593">
    <property type="entry name" value="AAA+_ATPase"/>
</dbReference>
<evidence type="ECO:0000256" key="4">
    <source>
        <dbReference type="ARBA" id="ARBA00022692"/>
    </source>
</evidence>
<dbReference type="GO" id="GO:0016887">
    <property type="term" value="F:ATP hydrolysis activity"/>
    <property type="evidence" value="ECO:0007669"/>
    <property type="project" value="UniProtKB-UniRule"/>
</dbReference>
<dbReference type="FunFam" id="1.10.8.60:FF:000001">
    <property type="entry name" value="ATP-dependent zinc metalloprotease FtsH"/>
    <property type="match status" value="1"/>
</dbReference>
<evidence type="ECO:0000256" key="12">
    <source>
        <dbReference type="ARBA" id="ARBA00023136"/>
    </source>
</evidence>
<evidence type="ECO:0000256" key="15">
    <source>
        <dbReference type="RuleBase" id="RU003651"/>
    </source>
</evidence>
<keyword evidence="12 14" id="KW-0472">Membrane</keyword>
<dbReference type="GO" id="GO:0006508">
    <property type="term" value="P:proteolysis"/>
    <property type="evidence" value="ECO:0007669"/>
    <property type="project" value="UniProtKB-KW"/>
</dbReference>
<dbReference type="RefSeq" id="WP_040041414.1">
    <property type="nucleotide sequence ID" value="NZ_JWJG01000028.1"/>
</dbReference>
<comment type="similarity">
    <text evidence="15">Belongs to the AAA ATPase family.</text>
</comment>
<dbReference type="Gene3D" id="1.20.58.760">
    <property type="entry name" value="Peptidase M41"/>
    <property type="match status" value="1"/>
</dbReference>
<keyword evidence="17" id="KW-0131">Cell cycle</keyword>
<comment type="subcellular location">
    <subcellularLocation>
        <location evidence="14">Cell membrane</location>
        <topology evidence="14">Multi-pass membrane protein</topology>
        <orientation evidence="14">Cytoplasmic side</orientation>
    </subcellularLocation>
    <subcellularLocation>
        <location evidence="1">Membrane</location>
    </subcellularLocation>
</comment>
<evidence type="ECO:0000256" key="11">
    <source>
        <dbReference type="ARBA" id="ARBA00023049"/>
    </source>
</evidence>
<organism evidence="17 18">
    <name type="scientific">Noviherbaspirillum autotrophicum</name>
    <dbReference type="NCBI Taxonomy" id="709839"/>
    <lineage>
        <taxon>Bacteria</taxon>
        <taxon>Pseudomonadati</taxon>
        <taxon>Pseudomonadota</taxon>
        <taxon>Betaproteobacteria</taxon>
        <taxon>Burkholderiales</taxon>
        <taxon>Oxalobacteraceae</taxon>
        <taxon>Noviherbaspirillum</taxon>
    </lineage>
</organism>
<keyword evidence="9 14" id="KW-0067">ATP-binding</keyword>
<dbReference type="InterPro" id="IPR011546">
    <property type="entry name" value="Pept_M41_FtsH_extracell"/>
</dbReference>
<feature type="active site" evidence="14">
    <location>
        <position position="422"/>
    </location>
</feature>
<name>A0A0C1YQ90_9BURK</name>
<dbReference type="GO" id="GO:0005524">
    <property type="term" value="F:ATP binding"/>
    <property type="evidence" value="ECO:0007669"/>
    <property type="project" value="UniProtKB-UniRule"/>
</dbReference>
<dbReference type="InterPro" id="IPR005936">
    <property type="entry name" value="FtsH"/>
</dbReference>
<dbReference type="STRING" id="709839.TSA66_21265"/>
<keyword evidence="14" id="KW-1003">Cell membrane</keyword>
<dbReference type="EMBL" id="JWJG01000028">
    <property type="protein sequence ID" value="KIF82782.1"/>
    <property type="molecule type" value="Genomic_DNA"/>
</dbReference>
<evidence type="ECO:0000259" key="16">
    <source>
        <dbReference type="SMART" id="SM00382"/>
    </source>
</evidence>
<dbReference type="Gene3D" id="3.30.720.210">
    <property type="match status" value="1"/>
</dbReference>
<evidence type="ECO:0000256" key="3">
    <source>
        <dbReference type="ARBA" id="ARBA00022670"/>
    </source>
</evidence>
<dbReference type="Pfam" id="PF01434">
    <property type="entry name" value="Peptidase_M41"/>
    <property type="match status" value="1"/>
</dbReference>
<comment type="subunit">
    <text evidence="14">Homohexamer.</text>
</comment>
<dbReference type="GO" id="GO:0051301">
    <property type="term" value="P:cell division"/>
    <property type="evidence" value="ECO:0007669"/>
    <property type="project" value="UniProtKB-KW"/>
</dbReference>
<keyword evidence="4 14" id="KW-0812">Transmembrane</keyword>
<dbReference type="GO" id="GO:0008270">
    <property type="term" value="F:zinc ion binding"/>
    <property type="evidence" value="ECO:0007669"/>
    <property type="project" value="UniProtKB-UniRule"/>
</dbReference>
<evidence type="ECO:0000256" key="13">
    <source>
        <dbReference type="ARBA" id="ARBA00061570"/>
    </source>
</evidence>
<evidence type="ECO:0000256" key="8">
    <source>
        <dbReference type="ARBA" id="ARBA00022833"/>
    </source>
</evidence>
<protein>
    <recommendedName>
        <fullName evidence="14">ATP-dependent zinc metalloprotease FtsH</fullName>
        <ecNumber evidence="14">3.4.24.-</ecNumber>
    </recommendedName>
</protein>
<feature type="transmembrane region" description="Helical" evidence="14">
    <location>
        <begin position="107"/>
        <end position="125"/>
    </location>
</feature>
<dbReference type="GO" id="GO:0004222">
    <property type="term" value="F:metalloendopeptidase activity"/>
    <property type="evidence" value="ECO:0007669"/>
    <property type="project" value="InterPro"/>
</dbReference>
<keyword evidence="10 14" id="KW-1133">Transmembrane helix</keyword>
<keyword evidence="5 14" id="KW-0479">Metal-binding</keyword>
<dbReference type="CDD" id="cd19501">
    <property type="entry name" value="RecA-like_FtsH"/>
    <property type="match status" value="1"/>
</dbReference>
<feature type="binding site" evidence="14">
    <location>
        <position position="421"/>
    </location>
    <ligand>
        <name>Zn(2+)</name>
        <dbReference type="ChEBI" id="CHEBI:29105"/>
        <note>catalytic</note>
    </ligand>
</feature>
<comment type="similarity">
    <text evidence="13 14">In the central section; belongs to the AAA ATPase family.</text>
</comment>
<dbReference type="NCBIfam" id="TIGR01241">
    <property type="entry name" value="FtsH_fam"/>
    <property type="match status" value="1"/>
</dbReference>
<dbReference type="GO" id="GO:0004176">
    <property type="term" value="F:ATP-dependent peptidase activity"/>
    <property type="evidence" value="ECO:0007669"/>
    <property type="project" value="InterPro"/>
</dbReference>
<keyword evidence="17" id="KW-0132">Cell division</keyword>
<dbReference type="Gene3D" id="1.10.8.60">
    <property type="match status" value="1"/>
</dbReference>
<comment type="caution">
    <text evidence="17">The sequence shown here is derived from an EMBL/GenBank/DDBJ whole genome shotgun (WGS) entry which is preliminary data.</text>
</comment>
<keyword evidence="18" id="KW-1185">Reference proteome</keyword>
<dbReference type="SUPFAM" id="SSF52540">
    <property type="entry name" value="P-loop containing nucleoside triphosphate hydrolases"/>
    <property type="match status" value="1"/>
</dbReference>
<evidence type="ECO:0000313" key="17">
    <source>
        <dbReference type="EMBL" id="KIF82782.1"/>
    </source>
</evidence>